<keyword evidence="2" id="KW-1185">Reference proteome</keyword>
<evidence type="ECO:0000313" key="1">
    <source>
        <dbReference type="EMBL" id="MFC4008078.1"/>
    </source>
</evidence>
<accession>A0ABV8G608</accession>
<protein>
    <submittedName>
        <fullName evidence="1">Uncharacterized protein</fullName>
    </submittedName>
</protein>
<organism evidence="1 2">
    <name type="scientific">Nonomuraea purpurea</name>
    <dbReference type="NCBI Taxonomy" id="1849276"/>
    <lineage>
        <taxon>Bacteria</taxon>
        <taxon>Bacillati</taxon>
        <taxon>Actinomycetota</taxon>
        <taxon>Actinomycetes</taxon>
        <taxon>Streptosporangiales</taxon>
        <taxon>Streptosporangiaceae</taxon>
        <taxon>Nonomuraea</taxon>
    </lineage>
</organism>
<gene>
    <name evidence="1" type="ORF">ACFOY2_12660</name>
</gene>
<name>A0ABV8G608_9ACTN</name>
<proteinExistence type="predicted"/>
<reference evidence="2" key="1">
    <citation type="journal article" date="2019" name="Int. J. Syst. Evol. Microbiol.">
        <title>The Global Catalogue of Microorganisms (GCM) 10K type strain sequencing project: providing services to taxonomists for standard genome sequencing and annotation.</title>
        <authorList>
            <consortium name="The Broad Institute Genomics Platform"/>
            <consortium name="The Broad Institute Genome Sequencing Center for Infectious Disease"/>
            <person name="Wu L."/>
            <person name="Ma J."/>
        </authorList>
    </citation>
    <scope>NUCLEOTIDE SEQUENCE [LARGE SCALE GENOMIC DNA]</scope>
    <source>
        <strain evidence="2">TBRC 1276</strain>
    </source>
</reference>
<comment type="caution">
    <text evidence="1">The sequence shown here is derived from an EMBL/GenBank/DDBJ whole genome shotgun (WGS) entry which is preliminary data.</text>
</comment>
<evidence type="ECO:0000313" key="2">
    <source>
        <dbReference type="Proteomes" id="UP001595851"/>
    </source>
</evidence>
<dbReference type="EMBL" id="JBHSBI010000005">
    <property type="protein sequence ID" value="MFC4008078.1"/>
    <property type="molecule type" value="Genomic_DNA"/>
</dbReference>
<dbReference type="RefSeq" id="WP_379528163.1">
    <property type="nucleotide sequence ID" value="NZ_JBHSBI010000005.1"/>
</dbReference>
<sequence>MGNSTTDILRITPLLATEVQAVLERHGYRLPSGGEHVHALVLSRVDVVLRNLVETFEGRTR</sequence>
<dbReference type="Proteomes" id="UP001595851">
    <property type="component" value="Unassembled WGS sequence"/>
</dbReference>